<dbReference type="Proteomes" id="UP000567293">
    <property type="component" value="Unassembled WGS sequence"/>
</dbReference>
<evidence type="ECO:0000313" key="1">
    <source>
        <dbReference type="EMBL" id="MBA0083547.1"/>
    </source>
</evidence>
<dbReference type="AlphaFoldDB" id="A0A7V8NLY7"/>
<organism evidence="1 2">
    <name type="scientific">Candidatus Acidiferrum panamense</name>
    <dbReference type="NCBI Taxonomy" id="2741543"/>
    <lineage>
        <taxon>Bacteria</taxon>
        <taxon>Pseudomonadati</taxon>
        <taxon>Acidobacteriota</taxon>
        <taxon>Terriglobia</taxon>
        <taxon>Candidatus Acidiferrales</taxon>
        <taxon>Candidatus Acidiferrum</taxon>
    </lineage>
</organism>
<feature type="non-terminal residue" evidence="1">
    <location>
        <position position="98"/>
    </location>
</feature>
<gene>
    <name evidence="1" type="ORF">HRJ53_00985</name>
</gene>
<keyword evidence="2" id="KW-1185">Reference proteome</keyword>
<name>A0A7V8NLY7_9BACT</name>
<proteinExistence type="predicted"/>
<comment type="caution">
    <text evidence="1">The sequence shown here is derived from an EMBL/GenBank/DDBJ whole genome shotgun (WGS) entry which is preliminary data.</text>
</comment>
<evidence type="ECO:0000313" key="2">
    <source>
        <dbReference type="Proteomes" id="UP000567293"/>
    </source>
</evidence>
<accession>A0A7V8NLY7</accession>
<dbReference type="EMBL" id="JACDQQ010000099">
    <property type="protein sequence ID" value="MBA0083547.1"/>
    <property type="molecule type" value="Genomic_DNA"/>
</dbReference>
<sequence>MTKAGYAVVFGGGDADVDLGSTGMLHATTLVIPVNKPFRAAQISVAAITCQGATSSSFDNSGCTAQIIDFAGNDRPWITSDGAHVYISYHDSKNSSLI</sequence>
<protein>
    <submittedName>
        <fullName evidence="1">Uncharacterized protein</fullName>
    </submittedName>
</protein>
<reference evidence="1" key="1">
    <citation type="submission" date="2020-06" db="EMBL/GenBank/DDBJ databases">
        <title>Legume-microbial interactions unlock mineral nutrients during tropical forest succession.</title>
        <authorList>
            <person name="Epihov D.Z."/>
        </authorList>
    </citation>
    <scope>NUCLEOTIDE SEQUENCE [LARGE SCALE GENOMIC DNA]</scope>
    <source>
        <strain evidence="1">Pan2503</strain>
    </source>
</reference>